<proteinExistence type="predicted"/>
<dbReference type="EMBL" id="JAOB01000033">
    <property type="protein sequence ID" value="EUA52285.1"/>
    <property type="molecule type" value="Genomic_DNA"/>
</dbReference>
<feature type="compositionally biased region" description="Basic and acidic residues" evidence="4">
    <location>
        <begin position="15"/>
        <end position="25"/>
    </location>
</feature>
<gene>
    <name evidence="6" type="ORF">I553_2471</name>
</gene>
<keyword evidence="2" id="KW-0547">Nucleotide-binding</keyword>
<sequence length="72" mass="8045">MRLDEPPRVTIIDFKSGDPESDERMSLDEDEMRLQLTMYGLAAAVNSNTKRTAASSVTWAKLRMVAASSRLI</sequence>
<feature type="domain" description="PD-(D/E)XK endonuclease-like" evidence="5">
    <location>
        <begin position="2"/>
        <end position="59"/>
    </location>
</feature>
<keyword evidence="2" id="KW-0378">Hydrolase</keyword>
<evidence type="ECO:0000313" key="6">
    <source>
        <dbReference type="EMBL" id="EUA52285.1"/>
    </source>
</evidence>
<organism evidence="6">
    <name type="scientific">Mycobacterium xenopi 4042</name>
    <dbReference type="NCBI Taxonomy" id="1299334"/>
    <lineage>
        <taxon>Bacteria</taxon>
        <taxon>Bacillati</taxon>
        <taxon>Actinomycetota</taxon>
        <taxon>Actinomycetes</taxon>
        <taxon>Mycobacteriales</taxon>
        <taxon>Mycobacteriaceae</taxon>
        <taxon>Mycobacterium</taxon>
    </lineage>
</organism>
<dbReference type="GO" id="GO:0006281">
    <property type="term" value="P:DNA repair"/>
    <property type="evidence" value="ECO:0007669"/>
    <property type="project" value="UniProtKB-KW"/>
</dbReference>
<dbReference type="Pfam" id="PF12705">
    <property type="entry name" value="PDDEXK_1"/>
    <property type="match status" value="1"/>
</dbReference>
<comment type="caution">
    <text evidence="6">The sequence shown here is derived from an EMBL/GenBank/DDBJ whole genome shotgun (WGS) entry which is preliminary data.</text>
</comment>
<feature type="region of interest" description="Disordered" evidence="4">
    <location>
        <begin position="1"/>
        <end position="25"/>
    </location>
</feature>
<keyword evidence="2" id="KW-0347">Helicase</keyword>
<evidence type="ECO:0000256" key="4">
    <source>
        <dbReference type="SAM" id="MobiDB-lite"/>
    </source>
</evidence>
<evidence type="ECO:0000256" key="2">
    <source>
        <dbReference type="ARBA" id="ARBA00022806"/>
    </source>
</evidence>
<protein>
    <submittedName>
        <fullName evidence="6">PD-(D/E)XK nuclease superfamily protein</fullName>
    </submittedName>
</protein>
<keyword evidence="1" id="KW-0227">DNA damage</keyword>
<keyword evidence="2" id="KW-0067">ATP-binding</keyword>
<dbReference type="InterPro" id="IPR038726">
    <property type="entry name" value="PDDEXK_AddAB-type"/>
</dbReference>
<evidence type="ECO:0000259" key="5">
    <source>
        <dbReference type="Pfam" id="PF12705"/>
    </source>
</evidence>
<dbReference type="AlphaFoldDB" id="X8CAF3"/>
<dbReference type="GO" id="GO:0004386">
    <property type="term" value="F:helicase activity"/>
    <property type="evidence" value="ECO:0007669"/>
    <property type="project" value="UniProtKB-KW"/>
</dbReference>
<keyword evidence="3" id="KW-0234">DNA repair</keyword>
<accession>X8CAF3</accession>
<dbReference type="PATRIC" id="fig|1299334.3.peg.3578"/>
<name>X8CAF3_MYCXE</name>
<evidence type="ECO:0000256" key="3">
    <source>
        <dbReference type="ARBA" id="ARBA00023204"/>
    </source>
</evidence>
<evidence type="ECO:0000256" key="1">
    <source>
        <dbReference type="ARBA" id="ARBA00022763"/>
    </source>
</evidence>
<reference evidence="6" key="1">
    <citation type="submission" date="2014-01" db="EMBL/GenBank/DDBJ databases">
        <authorList>
            <person name="Brown-Elliot B."/>
            <person name="Wallace R."/>
            <person name="Lenaerts A."/>
            <person name="Ordway D."/>
            <person name="DeGroote M.A."/>
            <person name="Parker T."/>
            <person name="Sizemore C."/>
            <person name="Tallon L.J."/>
            <person name="Sadzewicz L.K."/>
            <person name="Sengamalay N."/>
            <person name="Fraser C.M."/>
            <person name="Hine E."/>
            <person name="Shefchek K.A."/>
            <person name="Das S.P."/>
            <person name="Tettelin H."/>
        </authorList>
    </citation>
    <scope>NUCLEOTIDE SEQUENCE [LARGE SCALE GENOMIC DNA]</scope>
    <source>
        <strain evidence="6">4042</strain>
    </source>
</reference>